<proteinExistence type="predicted"/>
<evidence type="ECO:0000256" key="1">
    <source>
        <dbReference type="SAM" id="MobiDB-lite"/>
    </source>
</evidence>
<evidence type="ECO:0000313" key="4">
    <source>
        <dbReference type="Proteomes" id="UP000285712"/>
    </source>
</evidence>
<dbReference type="GO" id="GO:0005634">
    <property type="term" value="C:nucleus"/>
    <property type="evidence" value="ECO:0007669"/>
    <property type="project" value="TreeGrafter"/>
</dbReference>
<dbReference type="PANTHER" id="PTHR19303">
    <property type="entry name" value="TRANSPOSON"/>
    <property type="match status" value="1"/>
</dbReference>
<accession>A0A418CLM7</accession>
<dbReference type="InterPro" id="IPR004875">
    <property type="entry name" value="DDE_SF_endonuclease_dom"/>
</dbReference>
<evidence type="ECO:0000313" key="3">
    <source>
        <dbReference type="EMBL" id="RHY82038.1"/>
    </source>
</evidence>
<dbReference type="Pfam" id="PF03184">
    <property type="entry name" value="DDE_1"/>
    <property type="match status" value="1"/>
</dbReference>
<feature type="region of interest" description="Disordered" evidence="1">
    <location>
        <begin position="1"/>
        <end position="25"/>
    </location>
</feature>
<sequence>MEEDDGDALVDASSDMDQGPMEAEGEDALIATLSNADQGPEQNSTPAVHIGNRFGVCSPGRPKIFYGRPLQKRPYLRSSHDYQEKLEVINFYALHGMSSTLTRYYPKLVGNDHRNMSKKIRDWLKLRTQVEEVGYSSRSNLKKLRNVGVGTSLNHDTETIIVQWVQDMRNEGIPCYNADQNGVFYEYLPKRTINAGGVKTVWVPCGGKDKERSTAMLLGDSEGNKYALFIVLMQKKSTIATTLRANINDRNGFGVFPIGRDHIVEKATQMSVTINDVPRATTLSFGWYKRFLDRHSHLKVSKARVLSKPRNAVASNVVVDFFHELAHDLSLVNVDPSRIFNMGETNFSPTKTSKKVVVHRNTKAVYAEESSVPSHVTIVACVAADGTKVLPLFILPGEKVSTDTCDKLTIPGAALTTSEKGWTSSFICRKWLSMLDANIPASTMRPILLILDGCSSHYSEYIYPEATALNILLQFLPANATHLF</sequence>
<evidence type="ECO:0000259" key="2">
    <source>
        <dbReference type="Pfam" id="PF03184"/>
    </source>
</evidence>
<protein>
    <recommendedName>
        <fullName evidence="2">DDE-1 domain-containing protein</fullName>
    </recommendedName>
</protein>
<dbReference type="AlphaFoldDB" id="A0A418CLM7"/>
<dbReference type="InterPro" id="IPR050863">
    <property type="entry name" value="CenT-Element_Derived"/>
</dbReference>
<gene>
    <name evidence="3" type="ORF">DYB35_005022</name>
</gene>
<dbReference type="EMBL" id="QUTG01007763">
    <property type="protein sequence ID" value="RHY82038.1"/>
    <property type="molecule type" value="Genomic_DNA"/>
</dbReference>
<comment type="caution">
    <text evidence="3">The sequence shown here is derived from an EMBL/GenBank/DDBJ whole genome shotgun (WGS) entry which is preliminary data.</text>
</comment>
<dbReference type="PANTHER" id="PTHR19303:SF57">
    <property type="entry name" value="HTH CENPB-TYPE DOMAIN-CONTAINING PROTEIN"/>
    <property type="match status" value="1"/>
</dbReference>
<name>A0A418CLM7_APHAT</name>
<organism evidence="3 4">
    <name type="scientific">Aphanomyces astaci</name>
    <name type="common">Crayfish plague agent</name>
    <dbReference type="NCBI Taxonomy" id="112090"/>
    <lineage>
        <taxon>Eukaryota</taxon>
        <taxon>Sar</taxon>
        <taxon>Stramenopiles</taxon>
        <taxon>Oomycota</taxon>
        <taxon>Saprolegniomycetes</taxon>
        <taxon>Saprolegniales</taxon>
        <taxon>Verrucalvaceae</taxon>
        <taxon>Aphanomyces</taxon>
    </lineage>
</organism>
<dbReference type="VEuPathDB" id="FungiDB:H257_10382"/>
<feature type="domain" description="DDE-1" evidence="2">
    <location>
        <begin position="377"/>
        <end position="484"/>
    </location>
</feature>
<dbReference type="Proteomes" id="UP000285712">
    <property type="component" value="Unassembled WGS sequence"/>
</dbReference>
<reference evidence="3 4" key="1">
    <citation type="submission" date="2018-08" db="EMBL/GenBank/DDBJ databases">
        <title>Aphanomyces genome sequencing and annotation.</title>
        <authorList>
            <person name="Minardi D."/>
            <person name="Oidtmann B."/>
            <person name="Van Der Giezen M."/>
            <person name="Studholme D.J."/>
        </authorList>
    </citation>
    <scope>NUCLEOTIDE SEQUENCE [LARGE SCALE GENOMIC DNA]</scope>
    <source>
        <strain evidence="3 4">Sv</strain>
    </source>
</reference>
<dbReference type="GO" id="GO:0003677">
    <property type="term" value="F:DNA binding"/>
    <property type="evidence" value="ECO:0007669"/>
    <property type="project" value="TreeGrafter"/>
</dbReference>